<reference evidence="2" key="1">
    <citation type="submission" date="2006-04" db="EMBL/GenBank/DDBJ databases">
        <title>Complete sequence of plasmid1 pDGEO01 of Deinococcus geothermalis DSM 11300.</title>
        <authorList>
            <consortium name="US DOE Joint Genome Institute"/>
            <person name="Copeland A."/>
            <person name="Lucas S."/>
            <person name="Lapidus A."/>
            <person name="Barry K."/>
            <person name="Detter J.C."/>
            <person name="Glavina del Rio T."/>
            <person name="Hammon N."/>
            <person name="Israni S."/>
            <person name="Dalin E."/>
            <person name="Tice H."/>
            <person name="Pitluck S."/>
            <person name="Brettin T."/>
            <person name="Bruce D."/>
            <person name="Han C."/>
            <person name="Tapia R."/>
            <person name="Saunders E."/>
            <person name="Gilna P."/>
            <person name="Schmutz J."/>
            <person name="Larimer F."/>
            <person name="Land M."/>
            <person name="Hauser L."/>
            <person name="Kyrpides N."/>
            <person name="Kim E."/>
            <person name="Daly M.J."/>
            <person name="Fredrickson J.K."/>
            <person name="Makarova K.S."/>
            <person name="Gaidamakova E.K."/>
            <person name="Zhai M."/>
            <person name="Richardson P."/>
        </authorList>
    </citation>
    <scope>NUCLEOTIDE SEQUENCE</scope>
    <source>
        <strain evidence="2">DSM 11300</strain>
        <plasmid evidence="2">pDGEO01</plasmid>
    </source>
</reference>
<dbReference type="RefSeq" id="WP_011525990.1">
    <property type="nucleotide sequence ID" value="NC_008010.2"/>
</dbReference>
<gene>
    <name evidence="2" type="ordered locus">Dgeo_2573</name>
</gene>
<feature type="transmembrane region" description="Helical" evidence="1">
    <location>
        <begin position="91"/>
        <end position="113"/>
    </location>
</feature>
<keyword evidence="2" id="KW-0614">Plasmid</keyword>
<proteinExistence type="predicted"/>
<dbReference type="Proteomes" id="UP000002431">
    <property type="component" value="Plasmid pDGEO01"/>
</dbReference>
<dbReference type="HOGENOM" id="CLU_1406715_0_0_0"/>
<protein>
    <recommendedName>
        <fullName evidence="4">DUF3341 domain-containing protein</fullName>
    </recommendedName>
</protein>
<dbReference type="KEGG" id="dge:Dgeo_2573"/>
<evidence type="ECO:0000313" key="3">
    <source>
        <dbReference type="Proteomes" id="UP000002431"/>
    </source>
</evidence>
<evidence type="ECO:0000256" key="1">
    <source>
        <dbReference type="SAM" id="Phobius"/>
    </source>
</evidence>
<dbReference type="EMBL" id="CP000358">
    <property type="protein sequence ID" value="ABF44007.1"/>
    <property type="molecule type" value="Genomic_DNA"/>
</dbReference>
<dbReference type="AlphaFoldDB" id="Q1J3C7"/>
<keyword evidence="3" id="KW-1185">Reference proteome</keyword>
<accession>Q1J3C7</accession>
<keyword evidence="1" id="KW-0472">Membrane</keyword>
<keyword evidence="1" id="KW-0812">Transmembrane</keyword>
<evidence type="ECO:0000313" key="2">
    <source>
        <dbReference type="EMBL" id="ABF44007.1"/>
    </source>
</evidence>
<evidence type="ECO:0008006" key="4">
    <source>
        <dbReference type="Google" id="ProtNLM"/>
    </source>
</evidence>
<organism evidence="2 3">
    <name type="scientific">Deinococcus geothermalis (strain DSM 11300 / CIP 105573 / AG-3a)</name>
    <dbReference type="NCBI Taxonomy" id="319795"/>
    <lineage>
        <taxon>Bacteria</taxon>
        <taxon>Thermotogati</taxon>
        <taxon>Deinococcota</taxon>
        <taxon>Deinococci</taxon>
        <taxon>Deinococcales</taxon>
        <taxon>Deinococcaceae</taxon>
        <taxon>Deinococcus</taxon>
    </lineage>
</organism>
<feature type="transmembrane region" description="Helical" evidence="1">
    <location>
        <begin position="52"/>
        <end position="71"/>
    </location>
</feature>
<geneLocation type="plasmid" evidence="2 3">
    <name>pDGEO01</name>
</geneLocation>
<name>Q1J3C7_DEIGD</name>
<keyword evidence="1" id="KW-1133">Transmembrane helix</keyword>
<sequence>MPKQQRESPHLTTLEFPSPEAAWGFAQQAQELGHRVDLPERVNLFPAGTHRAVWSGALIGGLVLGLVGALAESFMLPLPRLGPIFAAPTGAPTVLFAFLGGSAGALTGGLATLRAVPAARADREMVQPEPGHPGQAQVVAVQSPAREAWEDPPMQPTLVKVQGERESLEHLALEWGGHAVAVPEQSMQRGGRP</sequence>